<dbReference type="Proteomes" id="UP000605986">
    <property type="component" value="Unassembled WGS sequence"/>
</dbReference>
<dbReference type="Pfam" id="PF24883">
    <property type="entry name" value="NPHP3_N"/>
    <property type="match status" value="1"/>
</dbReference>
<dbReference type="InterPro" id="IPR027417">
    <property type="entry name" value="P-loop_NTPase"/>
</dbReference>
<gene>
    <name evidence="4" type="ORF">F53441_12543</name>
</gene>
<dbReference type="Gene3D" id="3.40.50.300">
    <property type="entry name" value="P-loop containing nucleotide triphosphate hydrolases"/>
    <property type="match status" value="1"/>
</dbReference>
<feature type="transmembrane region" description="Helical" evidence="2">
    <location>
        <begin position="1403"/>
        <end position="1423"/>
    </location>
</feature>
<dbReference type="Gene3D" id="1.25.40.20">
    <property type="entry name" value="Ankyrin repeat-containing domain"/>
    <property type="match status" value="3"/>
</dbReference>
<protein>
    <recommendedName>
        <fullName evidence="3">Nephrocystin 3-like N-terminal domain-containing protein</fullName>
    </recommendedName>
</protein>
<keyword evidence="5" id="KW-1185">Reference proteome</keyword>
<keyword evidence="2" id="KW-0812">Transmembrane</keyword>
<proteinExistence type="predicted"/>
<dbReference type="Pfam" id="PF12796">
    <property type="entry name" value="Ank_2"/>
    <property type="match status" value="1"/>
</dbReference>
<evidence type="ECO:0000256" key="1">
    <source>
        <dbReference type="ARBA" id="ARBA00022737"/>
    </source>
</evidence>
<name>A0A8H4JXF3_9HYPO</name>
<evidence type="ECO:0000313" key="5">
    <source>
        <dbReference type="Proteomes" id="UP000605986"/>
    </source>
</evidence>
<sequence>MSDASSLWVKSRERLPDDVKKWLESIEQDAQPGLTATQQIDWLINQTEQKKTELENARRPWVMETKSHTWDLRKYFDRMVHWLDKFKGIGDMASSFDPVHAALPWAAFRFVLQAIVAEKEYTESLFELLLLIPQFVISGHVLEAVYINENANLEDSNGGTDLGQQCVNSLSEELVKLYSSLLAALEYAYSAFILKKGKRKVLAIFNSSEPAGVLNGLKSQHKQVLDCGHDCGKILAHTSSHKYLSLLNEVKISIGHLEDRVLEALVRISEQDRLSTLGKISAILFRGHHEEIKRKRTRGTCEWILKKEKFLQWEGNDAALMVLYGNPGAGKTFLISKVVDYCCENARHDEAVAYFYCKREEATRRNPQDILRSILRQLSTPVKQMESGKIHEALKGLPDRLEASGMTLDIPTCQRLIGVLMGDYSRTTIILDALDECKRETRVELMKAISSLLNENSRSRIFISSRTDDDIRRNFQDKPILEIQATDNEADINSFVQDELSQDPRWDGLNPELQQQIEGIFHDKSQGMFQWAALQVKQLCQSTVWNQSSIKAHISNAPKGLRAAYNVIWEQILQRTFHEEQQARRVFKWVLCAFEPLGTAELSRVLQIDPDSDEIEPTEQLTKEDILGIGGNLLIYDEELGVWRFCHLSAREYIEDNHYSMLEAHRHAATTCLRLLLKSPTLEAQDPRNIEPHEPYLRHLAKDLGRGSSSTWDHNLEDYITCEVLHHAGQADSPSNENKQLACLLREFFGSINQESPAFLTWKHSSLALLKRRSYKPTYYISPHLLAVRSRSSTLEIAAIFGLFHMLKAWWNELGSGPRDGADEGPSLLSLAIEFRHERIWRFLLKNDVKAGSCCLNPLKVAIRADYMPAFDALIEAGLDVNEVDRNSPLAKLLQRVSDPKVDTPLKAALSWSTNENGKVFLQKLIGEGANVSLETVEFAVQYSSDEDLLRMLLDANTQALDPTHLLHLSLINRRKDLVSFFVDQGADINKRVEGCTALTKALTHFDLSPLRSLLDLGATIDLSYRQDREAIVGSRWTGHAMEILRCLLSAGMDLHANDGKDSLLRSVLDEPYYGDDDYKDLVHWTVDKGADINQILPQSALPTLLATAAANDETNKVQLLLDAGADPSLSVNIGFGSALIAAAFSGQYQACRLLLDQEGVDVNQHHHGFFLNALFSTIAGHLDYLTMDREDRKYGIWDLESRLGYTPEPPKHRAVIQVLFEKGLHPYLPIYESLEALTPFLCIGIDRYTIGECRFIDNGGHQSYLSRSWFFIMWELHTTSISKGHFHSLLGQWHFPGGLAQRSRVFAKVKWFFENRPGYVMIISIQDDYSQLTVLRIHNKISTWLKYEFKEPRWKHYSPNEFGSIEFTQDPIPCTKDDALNPEAIPSLGSLQTTSRDQHRGLVFWLIFSVIIGSLAYILCLAKGLH</sequence>
<dbReference type="InterPro" id="IPR002110">
    <property type="entry name" value="Ankyrin_rpt"/>
</dbReference>
<feature type="domain" description="Nephrocystin 3-like N-terminal" evidence="3">
    <location>
        <begin position="299"/>
        <end position="466"/>
    </location>
</feature>
<evidence type="ECO:0000313" key="4">
    <source>
        <dbReference type="EMBL" id="KAF4439557.1"/>
    </source>
</evidence>
<organism evidence="4 5">
    <name type="scientific">Fusarium austroafricanum</name>
    <dbReference type="NCBI Taxonomy" id="2364996"/>
    <lineage>
        <taxon>Eukaryota</taxon>
        <taxon>Fungi</taxon>
        <taxon>Dikarya</taxon>
        <taxon>Ascomycota</taxon>
        <taxon>Pezizomycotina</taxon>
        <taxon>Sordariomycetes</taxon>
        <taxon>Hypocreomycetidae</taxon>
        <taxon>Hypocreales</taxon>
        <taxon>Nectriaceae</taxon>
        <taxon>Fusarium</taxon>
        <taxon>Fusarium concolor species complex</taxon>
    </lineage>
</organism>
<dbReference type="SMART" id="SM00248">
    <property type="entry name" value="ANK"/>
    <property type="match status" value="8"/>
</dbReference>
<reference evidence="4" key="1">
    <citation type="submission" date="2020-01" db="EMBL/GenBank/DDBJ databases">
        <title>Identification and distribution of gene clusters putatively required for synthesis of sphingolipid metabolism inhibitors in phylogenetically diverse species of the filamentous fungus Fusarium.</title>
        <authorList>
            <person name="Kim H.-S."/>
            <person name="Busman M."/>
            <person name="Brown D.W."/>
            <person name="Divon H."/>
            <person name="Uhlig S."/>
            <person name="Proctor R.H."/>
        </authorList>
    </citation>
    <scope>NUCLEOTIDE SEQUENCE</scope>
    <source>
        <strain evidence="4">NRRL 53441</strain>
    </source>
</reference>
<keyword evidence="2" id="KW-1133">Transmembrane helix</keyword>
<keyword evidence="1" id="KW-0677">Repeat</keyword>
<dbReference type="SUPFAM" id="SSF52540">
    <property type="entry name" value="P-loop containing nucleoside triphosphate hydrolases"/>
    <property type="match status" value="1"/>
</dbReference>
<dbReference type="PANTHER" id="PTHR10039:SF15">
    <property type="entry name" value="NACHT DOMAIN-CONTAINING PROTEIN"/>
    <property type="match status" value="1"/>
</dbReference>
<dbReference type="EMBL" id="JAADJG010000688">
    <property type="protein sequence ID" value="KAF4439557.1"/>
    <property type="molecule type" value="Genomic_DNA"/>
</dbReference>
<dbReference type="PANTHER" id="PTHR10039">
    <property type="entry name" value="AMELOGENIN"/>
    <property type="match status" value="1"/>
</dbReference>
<dbReference type="OrthoDB" id="7464126at2759"/>
<dbReference type="InterPro" id="IPR056884">
    <property type="entry name" value="NPHP3-like_N"/>
</dbReference>
<keyword evidence="2" id="KW-0472">Membrane</keyword>
<dbReference type="InterPro" id="IPR036770">
    <property type="entry name" value="Ankyrin_rpt-contain_sf"/>
</dbReference>
<dbReference type="SUPFAM" id="SSF48403">
    <property type="entry name" value="Ankyrin repeat"/>
    <property type="match status" value="1"/>
</dbReference>
<evidence type="ECO:0000259" key="3">
    <source>
        <dbReference type="Pfam" id="PF24883"/>
    </source>
</evidence>
<comment type="caution">
    <text evidence="4">The sequence shown here is derived from an EMBL/GenBank/DDBJ whole genome shotgun (WGS) entry which is preliminary data.</text>
</comment>
<evidence type="ECO:0000256" key="2">
    <source>
        <dbReference type="SAM" id="Phobius"/>
    </source>
</evidence>
<accession>A0A8H4JXF3</accession>